<evidence type="ECO:0000313" key="1">
    <source>
        <dbReference type="EMBL" id="AOO93032.1"/>
    </source>
</evidence>
<protein>
    <submittedName>
        <fullName evidence="1">Uncharacterized protein</fullName>
    </submittedName>
</protein>
<reference evidence="1" key="2">
    <citation type="journal article" date="2016" name="Front. Microbiol.">
        <title>The Regulatory Protein RosR Affects Rhizobium leguminosarum bv. trifolii Protein Profiles, Cell Surface Properties, and Symbiosis with Clover.</title>
        <authorList>
            <person name="Rachwal K."/>
            <person name="Boguszewska A."/>
            <person name="Kopcinska J."/>
            <person name="Karas M."/>
            <person name="Tchorzewski M."/>
            <person name="Janczarek M."/>
        </authorList>
    </citation>
    <scope>NUCLEOTIDE SEQUENCE</scope>
    <source>
        <strain evidence="1">Rt24.2</strain>
    </source>
</reference>
<dbReference type="EMBL" id="KX490668">
    <property type="protein sequence ID" value="AOO93032.1"/>
    <property type="molecule type" value="Genomic_DNA"/>
</dbReference>
<proteinExistence type="predicted"/>
<dbReference type="AlphaFoldDB" id="A0A1C9I2L1"/>
<dbReference type="GeneID" id="61427353"/>
<name>A0A1C9I2L1_RHILT</name>
<organism evidence="1">
    <name type="scientific">Rhizobium leguminosarum bv. trifolii</name>
    <dbReference type="NCBI Taxonomy" id="386"/>
    <lineage>
        <taxon>Bacteria</taxon>
        <taxon>Pseudomonadati</taxon>
        <taxon>Pseudomonadota</taxon>
        <taxon>Alphaproteobacteria</taxon>
        <taxon>Hyphomicrobiales</taxon>
        <taxon>Rhizobiaceae</taxon>
        <taxon>Rhizobium/Agrobacterium group</taxon>
        <taxon>Rhizobium</taxon>
    </lineage>
</organism>
<sequence length="118" mass="13375">MKMAMIIGIVALTAAGIVPVQAQQDRREYRRMNWSESLPEAVRTYHSKRFTIVSYRIADFSETGAHPRAGSAEHVAAIRAAVRSNKWLVAQLKAKKLTPNDIEWVTRARNGNMTFYVE</sequence>
<reference evidence="1" key="1">
    <citation type="journal article" date="2015" name="BMC Genomics">
        <title>Transcriptome profiling of a Rhizobium leguminosarum bv. trifolii rosR mutant reveals the role of the transcriptional regulator RosR in motility, synthesis of cell-surface components, and other cellular processes.</title>
        <authorList>
            <person name="Rachwal K."/>
            <person name="Matczynska E."/>
            <person name="Janczarek M."/>
        </authorList>
    </citation>
    <scope>NUCLEOTIDE SEQUENCE</scope>
    <source>
        <strain evidence="1">Rt24.2</strain>
    </source>
</reference>
<accession>A0A1C9I2L1</accession>
<dbReference type="RefSeq" id="WP_370090923.1">
    <property type="nucleotide sequence ID" value="NZ_CP050086.1"/>
</dbReference>